<protein>
    <recommendedName>
        <fullName evidence="3">Integrase catalytic domain-containing protein</fullName>
    </recommendedName>
</protein>
<dbReference type="EMBL" id="JAWZYT010000320">
    <property type="protein sequence ID" value="KAK4324827.1"/>
    <property type="molecule type" value="Genomic_DNA"/>
</dbReference>
<dbReference type="Proteomes" id="UP001292094">
    <property type="component" value="Unassembled WGS sequence"/>
</dbReference>
<reference evidence="1" key="1">
    <citation type="submission" date="2023-11" db="EMBL/GenBank/DDBJ databases">
        <title>Genome assemblies of two species of porcelain crab, Petrolisthes cinctipes and Petrolisthes manimaculis (Anomura: Porcellanidae).</title>
        <authorList>
            <person name="Angst P."/>
        </authorList>
    </citation>
    <scope>NUCLEOTIDE SEQUENCE</scope>
    <source>
        <strain evidence="1">PB745_02</strain>
        <tissue evidence="1">Gill</tissue>
    </source>
</reference>
<organism evidence="1 2">
    <name type="scientific">Petrolisthes manimaculis</name>
    <dbReference type="NCBI Taxonomy" id="1843537"/>
    <lineage>
        <taxon>Eukaryota</taxon>
        <taxon>Metazoa</taxon>
        <taxon>Ecdysozoa</taxon>
        <taxon>Arthropoda</taxon>
        <taxon>Crustacea</taxon>
        <taxon>Multicrustacea</taxon>
        <taxon>Malacostraca</taxon>
        <taxon>Eumalacostraca</taxon>
        <taxon>Eucarida</taxon>
        <taxon>Decapoda</taxon>
        <taxon>Pleocyemata</taxon>
        <taxon>Anomura</taxon>
        <taxon>Galatheoidea</taxon>
        <taxon>Porcellanidae</taxon>
        <taxon>Petrolisthes</taxon>
    </lineage>
</organism>
<dbReference type="PANTHER" id="PTHR38681:SF1">
    <property type="entry name" value="RETROVIRUS-RELATED POL POLYPROTEIN FROM TRANSPOSON 412-LIKE PROTEIN"/>
    <property type="match status" value="1"/>
</dbReference>
<dbReference type="AlphaFoldDB" id="A0AAE1UIE5"/>
<name>A0AAE1UIE5_9EUCA</name>
<dbReference type="PANTHER" id="PTHR38681">
    <property type="entry name" value="RETROVIRUS-RELATED POL POLYPROTEIN FROM TRANSPOSON 412-LIKE PROTEIN-RELATED"/>
    <property type="match status" value="1"/>
</dbReference>
<comment type="caution">
    <text evidence="1">The sequence shown here is derived from an EMBL/GenBank/DDBJ whole genome shotgun (WGS) entry which is preliminary data.</text>
</comment>
<dbReference type="SUPFAM" id="SSF53098">
    <property type="entry name" value="Ribonuclease H-like"/>
    <property type="match status" value="1"/>
</dbReference>
<proteinExistence type="predicted"/>
<dbReference type="Gene3D" id="3.30.420.10">
    <property type="entry name" value="Ribonuclease H-like superfamily/Ribonuclease H"/>
    <property type="match status" value="1"/>
</dbReference>
<sequence length="173" mass="19396">MADNLNDAQTAAARHTYAVSPATSVPLQEDDIAALAHTPSRFHQHPGSQHHKPKLWTSLGQLGGTSIHHTTAYNPKANGMVERFHRTLKAALMSRCSNSRWFAQLPWVLLGLRTAPKEGLEVSPAEMVYGDPLVIPCEFFPEAPHNDDIARLRTSLTTRHQQLHLNYHFPHHH</sequence>
<evidence type="ECO:0008006" key="3">
    <source>
        <dbReference type="Google" id="ProtNLM"/>
    </source>
</evidence>
<dbReference type="GO" id="GO:0003676">
    <property type="term" value="F:nucleic acid binding"/>
    <property type="evidence" value="ECO:0007669"/>
    <property type="project" value="InterPro"/>
</dbReference>
<dbReference type="InterPro" id="IPR012337">
    <property type="entry name" value="RNaseH-like_sf"/>
</dbReference>
<dbReference type="InterPro" id="IPR036397">
    <property type="entry name" value="RNaseH_sf"/>
</dbReference>
<accession>A0AAE1UIE5</accession>
<keyword evidence="2" id="KW-1185">Reference proteome</keyword>
<evidence type="ECO:0000313" key="2">
    <source>
        <dbReference type="Proteomes" id="UP001292094"/>
    </source>
</evidence>
<evidence type="ECO:0000313" key="1">
    <source>
        <dbReference type="EMBL" id="KAK4324827.1"/>
    </source>
</evidence>
<gene>
    <name evidence="1" type="ORF">Pmani_004568</name>
</gene>